<gene>
    <name evidence="5" type="ORF">EV199_4185</name>
</gene>
<evidence type="ECO:0000256" key="2">
    <source>
        <dbReference type="ARBA" id="ARBA00023125"/>
    </source>
</evidence>
<dbReference type="InterPro" id="IPR050204">
    <property type="entry name" value="AraC_XylS_family_regulators"/>
</dbReference>
<evidence type="ECO:0000259" key="4">
    <source>
        <dbReference type="PROSITE" id="PS01124"/>
    </source>
</evidence>
<dbReference type="OrthoDB" id="635259at2"/>
<dbReference type="EMBL" id="SGXA01000002">
    <property type="protein sequence ID" value="RZS72269.1"/>
    <property type="molecule type" value="Genomic_DNA"/>
</dbReference>
<keyword evidence="3" id="KW-0804">Transcription</keyword>
<reference evidence="5 6" key="1">
    <citation type="submission" date="2019-02" db="EMBL/GenBank/DDBJ databases">
        <title>Genomic Encyclopedia of Type Strains, Phase IV (KMG-IV): sequencing the most valuable type-strain genomes for metagenomic binning, comparative biology and taxonomic classification.</title>
        <authorList>
            <person name="Goeker M."/>
        </authorList>
    </citation>
    <scope>NUCLEOTIDE SEQUENCE [LARGE SCALE GENOMIC DNA]</scope>
    <source>
        <strain evidence="5 6">DSM 18116</strain>
    </source>
</reference>
<dbReference type="GO" id="GO:0043565">
    <property type="term" value="F:sequence-specific DNA binding"/>
    <property type="evidence" value="ECO:0007669"/>
    <property type="project" value="InterPro"/>
</dbReference>
<accession>A0A4Q7MW49</accession>
<keyword evidence="6" id="KW-1185">Reference proteome</keyword>
<evidence type="ECO:0000256" key="1">
    <source>
        <dbReference type="ARBA" id="ARBA00023015"/>
    </source>
</evidence>
<dbReference type="SUPFAM" id="SSF46689">
    <property type="entry name" value="Homeodomain-like"/>
    <property type="match status" value="1"/>
</dbReference>
<dbReference type="Proteomes" id="UP000293874">
    <property type="component" value="Unassembled WGS sequence"/>
</dbReference>
<dbReference type="Pfam" id="PF12833">
    <property type="entry name" value="HTH_18"/>
    <property type="match status" value="1"/>
</dbReference>
<dbReference type="Gene3D" id="1.10.10.60">
    <property type="entry name" value="Homeodomain-like"/>
    <property type="match status" value="1"/>
</dbReference>
<dbReference type="PROSITE" id="PS01124">
    <property type="entry name" value="HTH_ARAC_FAMILY_2"/>
    <property type="match status" value="1"/>
</dbReference>
<sequence>MRSDNGTRYELEGALTEIVRHIYGIRMKEDADTVVYHLSPSLEMVLVFNFGPALSFSFGEEEIAEQQVERIGIIGPMRKMLNYELKPGTDLLTLPFVNDGFFRFMKLSTNNVDLSDEDSVAEYADNLNTLWEEMNALPATELRVELLKEYLAKAAKEGEDAVQPLLENASAFFDPVLSPSKVIAEKAAITERAVQMRFKKYVGYSPKELLRYLRFKQVVAYLMAERGKPVDWFDLIVQFGYHDQSHLIRDFKFYTGGTPTQFLEINDSGDFCTSRD</sequence>
<dbReference type="AlphaFoldDB" id="A0A4Q7MW49"/>
<evidence type="ECO:0000313" key="6">
    <source>
        <dbReference type="Proteomes" id="UP000293874"/>
    </source>
</evidence>
<keyword evidence="1" id="KW-0805">Transcription regulation</keyword>
<name>A0A4Q7MW49_9BACT</name>
<dbReference type="PANTHER" id="PTHR46796">
    <property type="entry name" value="HTH-TYPE TRANSCRIPTIONAL ACTIVATOR RHAS-RELATED"/>
    <property type="match status" value="1"/>
</dbReference>
<evidence type="ECO:0000256" key="3">
    <source>
        <dbReference type="ARBA" id="ARBA00023163"/>
    </source>
</evidence>
<keyword evidence="2" id="KW-0238">DNA-binding</keyword>
<evidence type="ECO:0000313" key="5">
    <source>
        <dbReference type="EMBL" id="RZS72269.1"/>
    </source>
</evidence>
<dbReference type="PANTHER" id="PTHR46796:SF13">
    <property type="entry name" value="HTH-TYPE TRANSCRIPTIONAL ACTIVATOR RHAS"/>
    <property type="match status" value="1"/>
</dbReference>
<dbReference type="RefSeq" id="WP_130542704.1">
    <property type="nucleotide sequence ID" value="NZ_CP042431.1"/>
</dbReference>
<dbReference type="GO" id="GO:0003700">
    <property type="term" value="F:DNA-binding transcription factor activity"/>
    <property type="evidence" value="ECO:0007669"/>
    <property type="project" value="InterPro"/>
</dbReference>
<comment type="caution">
    <text evidence="5">The sequence shown here is derived from an EMBL/GenBank/DDBJ whole genome shotgun (WGS) entry which is preliminary data.</text>
</comment>
<protein>
    <submittedName>
        <fullName evidence="5">Helix-turn-helix protein</fullName>
    </submittedName>
</protein>
<organism evidence="5 6">
    <name type="scientific">Pseudobacter ginsenosidimutans</name>
    <dbReference type="NCBI Taxonomy" id="661488"/>
    <lineage>
        <taxon>Bacteria</taxon>
        <taxon>Pseudomonadati</taxon>
        <taxon>Bacteroidota</taxon>
        <taxon>Chitinophagia</taxon>
        <taxon>Chitinophagales</taxon>
        <taxon>Chitinophagaceae</taxon>
        <taxon>Pseudobacter</taxon>
    </lineage>
</organism>
<proteinExistence type="predicted"/>
<dbReference type="InterPro" id="IPR009057">
    <property type="entry name" value="Homeodomain-like_sf"/>
</dbReference>
<dbReference type="InterPro" id="IPR018060">
    <property type="entry name" value="HTH_AraC"/>
</dbReference>
<feature type="domain" description="HTH araC/xylS-type" evidence="4">
    <location>
        <begin position="183"/>
        <end position="265"/>
    </location>
</feature>
<dbReference type="SMART" id="SM00342">
    <property type="entry name" value="HTH_ARAC"/>
    <property type="match status" value="1"/>
</dbReference>